<proteinExistence type="predicted"/>
<dbReference type="PANTHER" id="PTHR30535">
    <property type="entry name" value="VITAMIN B12-BINDING PROTEIN"/>
    <property type="match status" value="1"/>
</dbReference>
<evidence type="ECO:0000313" key="2">
    <source>
        <dbReference type="EMBL" id="SNZ20598.1"/>
    </source>
</evidence>
<feature type="domain" description="Fe/B12 periplasmic-binding" evidence="1">
    <location>
        <begin position="57"/>
        <end position="315"/>
    </location>
</feature>
<keyword evidence="3" id="KW-1185">Reference proteome</keyword>
<sequence>MSFPATSLTDHLRASALLFALYVGFTCISVPSYAQTTKAIELKSSQGNVVPASSDQKIVSIGGSLTEIAYALGKQGNVVAVDTSSVFPEKALKEKPNVGYMRALSAEGILALDPTLILAEEGAGPPETTDLLQEASIPFVTVPSRYDAQGIVNKITMVGQALQAEEQANKLAEKVTNELDLVASKISGLKLDEKKKVLFLFSMRGSRLMVSGSNTQASAVIEMAGAENAMASFEGFKPVSNEAVLAANPDVILMMSRAGAPMPKEGKVFSHPALSETKAAKTSSLIVMPGMYLLGFGPRTARAIADLADHLYPDQNLASKTIFSEASN</sequence>
<dbReference type="AlphaFoldDB" id="A0A285PGN5"/>
<dbReference type="Pfam" id="PF01497">
    <property type="entry name" value="Peripla_BP_2"/>
    <property type="match status" value="1"/>
</dbReference>
<evidence type="ECO:0000259" key="1">
    <source>
        <dbReference type="PROSITE" id="PS50983"/>
    </source>
</evidence>
<organism evidence="2 3">
    <name type="scientific">Cohaesibacter gelatinilyticus</name>
    <dbReference type="NCBI Taxonomy" id="372072"/>
    <lineage>
        <taxon>Bacteria</taxon>
        <taxon>Pseudomonadati</taxon>
        <taxon>Pseudomonadota</taxon>
        <taxon>Alphaproteobacteria</taxon>
        <taxon>Hyphomicrobiales</taxon>
        <taxon>Cohaesibacteraceae</taxon>
    </lineage>
</organism>
<accession>A0A285PGN5</accession>
<reference evidence="2 3" key="1">
    <citation type="submission" date="2017-09" db="EMBL/GenBank/DDBJ databases">
        <authorList>
            <person name="Ehlers B."/>
            <person name="Leendertz F.H."/>
        </authorList>
    </citation>
    <scope>NUCLEOTIDE SEQUENCE [LARGE SCALE GENOMIC DNA]</scope>
    <source>
        <strain evidence="2 3">DSM 18289</strain>
    </source>
</reference>
<dbReference type="PANTHER" id="PTHR30535:SF4">
    <property type="entry name" value="HEMIN-BINDING PERIPLASMIC PROTEIN HMUT"/>
    <property type="match status" value="1"/>
</dbReference>
<gene>
    <name evidence="2" type="ORF">SAMN06265368_3704</name>
</gene>
<dbReference type="SUPFAM" id="SSF53807">
    <property type="entry name" value="Helical backbone' metal receptor"/>
    <property type="match status" value="1"/>
</dbReference>
<dbReference type="PROSITE" id="PS50983">
    <property type="entry name" value="FE_B12_PBP"/>
    <property type="match status" value="1"/>
</dbReference>
<dbReference type="Gene3D" id="3.40.50.1980">
    <property type="entry name" value="Nitrogenase molybdenum iron protein domain"/>
    <property type="match status" value="2"/>
</dbReference>
<dbReference type="InterPro" id="IPR050902">
    <property type="entry name" value="ABC_Transporter_SBP"/>
</dbReference>
<dbReference type="Proteomes" id="UP000219439">
    <property type="component" value="Unassembled WGS sequence"/>
</dbReference>
<dbReference type="EMBL" id="OBEL01000005">
    <property type="protein sequence ID" value="SNZ20598.1"/>
    <property type="molecule type" value="Genomic_DNA"/>
</dbReference>
<dbReference type="CDD" id="cd01149">
    <property type="entry name" value="HutB"/>
    <property type="match status" value="1"/>
</dbReference>
<dbReference type="InterPro" id="IPR002491">
    <property type="entry name" value="ABC_transptr_periplasmic_BD"/>
</dbReference>
<dbReference type="OrthoDB" id="9797736at2"/>
<protein>
    <submittedName>
        <fullName evidence="2">Iron complex transport system substrate-binding protein</fullName>
    </submittedName>
</protein>
<dbReference type="RefSeq" id="WP_097154965.1">
    <property type="nucleotide sequence ID" value="NZ_OBEL01000005.1"/>
</dbReference>
<name>A0A285PGN5_9HYPH</name>
<evidence type="ECO:0000313" key="3">
    <source>
        <dbReference type="Proteomes" id="UP000219439"/>
    </source>
</evidence>